<keyword evidence="4" id="KW-1185">Reference proteome</keyword>
<gene>
    <name evidence="3" type="ORF">EMPS_05025</name>
</gene>
<evidence type="ECO:0000256" key="2">
    <source>
        <dbReference type="SAM" id="SignalP"/>
    </source>
</evidence>
<dbReference type="EMBL" id="BQFW01000007">
    <property type="protein sequence ID" value="GJJ72667.1"/>
    <property type="molecule type" value="Genomic_DNA"/>
</dbReference>
<feature type="chain" id="PRO_5040355412" evidence="2">
    <location>
        <begin position="24"/>
        <end position="452"/>
    </location>
</feature>
<reference evidence="3" key="2">
    <citation type="journal article" date="2022" name="Microbiol. Resour. Announc.">
        <title>Whole-Genome Sequence of Entomortierella parvispora E1425, a Mucoromycotan Fungus Associated with Burkholderiaceae-Related Endosymbiotic Bacteria.</title>
        <authorList>
            <person name="Herlambang A."/>
            <person name="Guo Y."/>
            <person name="Takashima Y."/>
            <person name="Narisawa K."/>
            <person name="Ohta H."/>
            <person name="Nishizawa T."/>
        </authorList>
    </citation>
    <scope>NUCLEOTIDE SEQUENCE</scope>
    <source>
        <strain evidence="3">E1425</strain>
    </source>
</reference>
<evidence type="ECO:0000313" key="4">
    <source>
        <dbReference type="Proteomes" id="UP000827284"/>
    </source>
</evidence>
<feature type="signal peptide" evidence="2">
    <location>
        <begin position="1"/>
        <end position="23"/>
    </location>
</feature>
<keyword evidence="2" id="KW-0732">Signal</keyword>
<reference evidence="3" key="1">
    <citation type="submission" date="2021-11" db="EMBL/GenBank/DDBJ databases">
        <authorList>
            <person name="Herlambang A."/>
            <person name="Guo Y."/>
            <person name="Takashima Y."/>
            <person name="Nishizawa T."/>
        </authorList>
    </citation>
    <scope>NUCLEOTIDE SEQUENCE</scope>
    <source>
        <strain evidence="3">E1425</strain>
    </source>
</reference>
<feature type="region of interest" description="Disordered" evidence="1">
    <location>
        <begin position="76"/>
        <end position="153"/>
    </location>
</feature>
<dbReference type="AlphaFoldDB" id="A0A9P3LW31"/>
<feature type="compositionally biased region" description="Acidic residues" evidence="1">
    <location>
        <begin position="82"/>
        <end position="153"/>
    </location>
</feature>
<organism evidence="3 4">
    <name type="scientific">Entomortierella parvispora</name>
    <dbReference type="NCBI Taxonomy" id="205924"/>
    <lineage>
        <taxon>Eukaryota</taxon>
        <taxon>Fungi</taxon>
        <taxon>Fungi incertae sedis</taxon>
        <taxon>Mucoromycota</taxon>
        <taxon>Mortierellomycotina</taxon>
        <taxon>Mortierellomycetes</taxon>
        <taxon>Mortierellales</taxon>
        <taxon>Mortierellaceae</taxon>
        <taxon>Entomortierella</taxon>
    </lineage>
</organism>
<dbReference type="Proteomes" id="UP000827284">
    <property type="component" value="Unassembled WGS sequence"/>
</dbReference>
<comment type="caution">
    <text evidence="3">The sequence shown here is derived from an EMBL/GenBank/DDBJ whole genome shotgun (WGS) entry which is preliminary data.</text>
</comment>
<sequence length="452" mass="49198">MRIQLTLSVGPILFLTLANQLAAVSIRAADPPGGHDLQAAEITKTTAAEPKIADVAAPENKLKAVAATVMMGNELESFTENQDVDEDDEDEDEDEEDFDEYDDEDDEDEDEDEDEDDEEDDDDYDEEEYEDEDLEAEEYDDDEYDDEYEDEDQDGLADEFWNDSICAINSRNPLLQRRDQILGPSIIARRGTDIANDGMMAAEATAEPGGACIDSVVNFSLRFRERCTITCLKIMTHIFVKPDILGLLNCFGCSNFLVSGFYAIGQDCIGLFTSPVKGTIVTPPIPGASPAANGAKSTMEDQTRFVSESTTSQNENPVIHPADAGLPSFDFGSLINNLANVNFSDVQDWLNIGMSVAQLVQPGQTSATEEEMANAATSPASMTPSESFTLKGAEEVEGEGQAKAQQGPIAPMDKDTFNQYILKAASFANWKLTPEMLEASGAYDRAQAAGIV</sequence>
<evidence type="ECO:0000313" key="3">
    <source>
        <dbReference type="EMBL" id="GJJ72667.1"/>
    </source>
</evidence>
<evidence type="ECO:0000256" key="1">
    <source>
        <dbReference type="SAM" id="MobiDB-lite"/>
    </source>
</evidence>
<proteinExistence type="predicted"/>
<accession>A0A9P3LW31</accession>
<protein>
    <submittedName>
        <fullName evidence="3">Uncharacterized protein</fullName>
    </submittedName>
</protein>
<dbReference type="OrthoDB" id="2428238at2759"/>
<name>A0A9P3LW31_9FUNG</name>